<dbReference type="Proteomes" id="UP000007799">
    <property type="component" value="Unassembled WGS sequence"/>
</dbReference>
<feature type="transmembrane region" description="Helical" evidence="15">
    <location>
        <begin position="213"/>
        <end position="235"/>
    </location>
</feature>
<dbReference type="SUPFAM" id="SSF50044">
    <property type="entry name" value="SH3-domain"/>
    <property type="match status" value="1"/>
</dbReference>
<evidence type="ECO:0000256" key="12">
    <source>
        <dbReference type="ARBA" id="ARBA00046271"/>
    </source>
</evidence>
<organism evidence="18">
    <name type="scientific">Salpingoeca rosetta (strain ATCC 50818 / BSB-021)</name>
    <dbReference type="NCBI Taxonomy" id="946362"/>
    <lineage>
        <taxon>Eukaryota</taxon>
        <taxon>Choanoflagellata</taxon>
        <taxon>Craspedida</taxon>
        <taxon>Salpingoecidae</taxon>
        <taxon>Salpingoeca</taxon>
    </lineage>
</organism>
<evidence type="ECO:0000256" key="15">
    <source>
        <dbReference type="SAM" id="Phobius"/>
    </source>
</evidence>
<evidence type="ECO:0000313" key="18">
    <source>
        <dbReference type="Proteomes" id="UP000007799"/>
    </source>
</evidence>
<dbReference type="eggNOG" id="KOG3875">
    <property type="taxonomic scope" value="Eukaryota"/>
</dbReference>
<dbReference type="CDD" id="cd00174">
    <property type="entry name" value="SH3"/>
    <property type="match status" value="1"/>
</dbReference>
<evidence type="ECO:0000259" key="16">
    <source>
        <dbReference type="PROSITE" id="PS50002"/>
    </source>
</evidence>
<keyword evidence="8 15" id="KW-0472">Membrane</keyword>
<dbReference type="PANTHER" id="PTHR19332:SF1">
    <property type="entry name" value="PEROXISOMAL MEMBRANE PROTEIN PEX13"/>
    <property type="match status" value="1"/>
</dbReference>
<protein>
    <recommendedName>
        <fullName evidence="11">Peroxisomal membrane protein PEX13</fullName>
    </recommendedName>
    <alternativeName>
        <fullName evidence="10">Peroxin-13</fullName>
    </alternativeName>
</protein>
<evidence type="ECO:0000256" key="10">
    <source>
        <dbReference type="ARBA" id="ARBA00029693"/>
    </source>
</evidence>
<dbReference type="GeneID" id="16072853"/>
<name>F2UF41_SALR5</name>
<dbReference type="OMA" id="EGWFPKK"/>
<reference evidence="17" key="1">
    <citation type="submission" date="2009-08" db="EMBL/GenBank/DDBJ databases">
        <title>Annotation of Salpingoeca rosetta.</title>
        <authorList>
            <consortium name="The Broad Institute Genome Sequencing Platform"/>
            <person name="Russ C."/>
            <person name="Cuomo C."/>
            <person name="Burger G."/>
            <person name="Gray M.W."/>
            <person name="Holland P.W.H."/>
            <person name="King N."/>
            <person name="Lang F.B.F."/>
            <person name="Roger A.J."/>
            <person name="Ruiz-Trillo I."/>
            <person name="Young S.K."/>
            <person name="Zeng Q."/>
            <person name="Gargeya S."/>
            <person name="Alvarado L."/>
            <person name="Berlin A."/>
            <person name="Chapman S.B."/>
            <person name="Chen Z."/>
            <person name="Freedman E."/>
            <person name="Gellesch M."/>
            <person name="Goldberg J."/>
            <person name="Griggs A."/>
            <person name="Gujja S."/>
            <person name="Heilman E."/>
            <person name="Heiman D."/>
            <person name="Howarth C."/>
            <person name="Mehta T."/>
            <person name="Neiman D."/>
            <person name="Pearson M."/>
            <person name="Roberts A."/>
            <person name="Saif S."/>
            <person name="Shea T."/>
            <person name="Shenoy N."/>
            <person name="Sisk P."/>
            <person name="Stolte C."/>
            <person name="Sykes S."/>
            <person name="White J."/>
            <person name="Yandava C."/>
            <person name="Haas B."/>
            <person name="Nusbaum C."/>
            <person name="Birren B."/>
        </authorList>
    </citation>
    <scope>NUCLEOTIDE SEQUENCE [LARGE SCALE GENOMIC DNA]</scope>
    <source>
        <strain evidence="17">ATCC 50818</strain>
    </source>
</reference>
<dbReference type="SMART" id="SM00326">
    <property type="entry name" value="SH3"/>
    <property type="match status" value="1"/>
</dbReference>
<dbReference type="GO" id="GO:0005778">
    <property type="term" value="C:peroxisomal membrane"/>
    <property type="evidence" value="ECO:0007669"/>
    <property type="project" value="UniProtKB-SubCell"/>
</dbReference>
<keyword evidence="7" id="KW-0811">Translocation</keyword>
<dbReference type="EMBL" id="GL832971">
    <property type="protein sequence ID" value="EGD75241.1"/>
    <property type="molecule type" value="Genomic_DNA"/>
</dbReference>
<dbReference type="Pfam" id="PF04088">
    <property type="entry name" value="Peroxin-13_N"/>
    <property type="match status" value="1"/>
</dbReference>
<keyword evidence="6 15" id="KW-1133">Transmembrane helix</keyword>
<evidence type="ECO:0000256" key="2">
    <source>
        <dbReference type="ARBA" id="ARBA00022443"/>
    </source>
</evidence>
<keyword evidence="3" id="KW-0813">Transport</keyword>
<evidence type="ECO:0000256" key="14">
    <source>
        <dbReference type="SAM" id="MobiDB-lite"/>
    </source>
</evidence>
<dbReference type="Gene3D" id="2.30.30.40">
    <property type="entry name" value="SH3 Domains"/>
    <property type="match status" value="1"/>
</dbReference>
<feature type="domain" description="SH3" evidence="16">
    <location>
        <begin position="243"/>
        <end position="305"/>
    </location>
</feature>
<evidence type="ECO:0000313" key="17">
    <source>
        <dbReference type="EMBL" id="EGD75241.1"/>
    </source>
</evidence>
<dbReference type="OrthoDB" id="10037838at2759"/>
<dbReference type="GO" id="GO:1990429">
    <property type="term" value="C:peroxisomal importomer complex"/>
    <property type="evidence" value="ECO:0007669"/>
    <property type="project" value="TreeGrafter"/>
</dbReference>
<evidence type="ECO:0000256" key="4">
    <source>
        <dbReference type="ARBA" id="ARBA00022692"/>
    </source>
</evidence>
<gene>
    <name evidence="17" type="ORF">PTSG_12504</name>
</gene>
<dbReference type="PANTHER" id="PTHR19332">
    <property type="entry name" value="PEROXISOMAL MEMBRANE PROTEIN PEX13"/>
    <property type="match status" value="1"/>
</dbReference>
<dbReference type="GO" id="GO:0016560">
    <property type="term" value="P:protein import into peroxisome matrix, docking"/>
    <property type="evidence" value="ECO:0007669"/>
    <property type="project" value="InterPro"/>
</dbReference>
<evidence type="ECO:0000256" key="8">
    <source>
        <dbReference type="ARBA" id="ARBA00023136"/>
    </source>
</evidence>
<dbReference type="RefSeq" id="XP_004992294.1">
    <property type="nucleotide sequence ID" value="XM_004992237.1"/>
</dbReference>
<evidence type="ECO:0000256" key="5">
    <source>
        <dbReference type="ARBA" id="ARBA00022927"/>
    </source>
</evidence>
<dbReference type="KEGG" id="sre:PTSG_12504"/>
<evidence type="ECO:0000256" key="7">
    <source>
        <dbReference type="ARBA" id="ARBA00023010"/>
    </source>
</evidence>
<accession>F2UF41</accession>
<feature type="region of interest" description="Disordered" evidence="14">
    <location>
        <begin position="1"/>
        <end position="66"/>
    </location>
</feature>
<keyword evidence="18" id="KW-1185">Reference proteome</keyword>
<keyword evidence="2 13" id="KW-0728">SH3 domain</keyword>
<dbReference type="InParanoid" id="F2UF41"/>
<dbReference type="STRING" id="946362.F2UF41"/>
<dbReference type="InterPro" id="IPR001452">
    <property type="entry name" value="SH3_domain"/>
</dbReference>
<comment type="subcellular location">
    <subcellularLocation>
        <location evidence="12">Peroxisome membrane</location>
    </subcellularLocation>
</comment>
<comment type="similarity">
    <text evidence="1">Belongs to the peroxin-13 family.</text>
</comment>
<dbReference type="InterPro" id="IPR035463">
    <property type="entry name" value="Pex13"/>
</dbReference>
<dbReference type="AlphaFoldDB" id="F2UF41"/>
<evidence type="ECO:0000256" key="3">
    <source>
        <dbReference type="ARBA" id="ARBA00022448"/>
    </source>
</evidence>
<feature type="compositionally biased region" description="Low complexity" evidence="14">
    <location>
        <begin position="41"/>
        <end position="51"/>
    </location>
</feature>
<evidence type="ECO:0000256" key="13">
    <source>
        <dbReference type="PROSITE-ProRule" id="PRU00192"/>
    </source>
</evidence>
<keyword evidence="9" id="KW-0576">Peroxisome</keyword>
<evidence type="ECO:0000256" key="11">
    <source>
        <dbReference type="ARBA" id="ARBA00034535"/>
    </source>
</evidence>
<dbReference type="InterPro" id="IPR007223">
    <property type="entry name" value="Peroxin-13_N"/>
</dbReference>
<dbReference type="FunCoup" id="F2UF41">
    <property type="interactions" value="574"/>
</dbReference>
<keyword evidence="5" id="KW-0653">Protein transport</keyword>
<keyword evidence="4 15" id="KW-0812">Transmembrane</keyword>
<proteinExistence type="inferred from homology"/>
<evidence type="ECO:0000256" key="6">
    <source>
        <dbReference type="ARBA" id="ARBA00022989"/>
    </source>
</evidence>
<dbReference type="Pfam" id="PF07653">
    <property type="entry name" value="SH3_2"/>
    <property type="match status" value="1"/>
</dbReference>
<dbReference type="InterPro" id="IPR036028">
    <property type="entry name" value="SH3-like_dom_sf"/>
</dbReference>
<dbReference type="PROSITE" id="PS50002">
    <property type="entry name" value="SH3"/>
    <property type="match status" value="1"/>
</dbReference>
<evidence type="ECO:0000256" key="9">
    <source>
        <dbReference type="ARBA" id="ARBA00023140"/>
    </source>
</evidence>
<evidence type="ECO:0000256" key="1">
    <source>
        <dbReference type="ARBA" id="ARBA00006033"/>
    </source>
</evidence>
<sequence>MASPPKPWEVAGSGHAASVAPVLPSPPPSASATATGIPNDQQQQQRRQQQQALPPPVPTRGYGGTSGMRFMNGLGGASPYYNSYGGYHPHHARFGYGSYRDGPDGSLFQQMQEGGRGAFETVERLVFAVSSVAAMLESSYDALYSSFMAVVSVADHMDQLKEQLLSVFKSLVRLRFLKRIIAKLMRLFRLTPPAFLLEPDTLPTTNGQSGGRFPWPLIVFFALVFGSPLVVYSMMRKQKKDSRRPVRARVAWDYTAQKNDELTIVKDTIVTVYPPKSEPEGWVTAEAEDGSKGYVHAASYNTRRRRGWR</sequence>